<protein>
    <recommendedName>
        <fullName evidence="5">Alpha/beta hydrolase family protein</fullName>
    </recommendedName>
</protein>
<dbReference type="PROSITE" id="PS51257">
    <property type="entry name" value="PROKAR_LIPOPROTEIN"/>
    <property type="match status" value="1"/>
</dbReference>
<dbReference type="OrthoDB" id="334507at2"/>
<evidence type="ECO:0000313" key="4">
    <source>
        <dbReference type="Proteomes" id="UP000317648"/>
    </source>
</evidence>
<dbReference type="Proteomes" id="UP000317648">
    <property type="component" value="Chromosome"/>
</dbReference>
<dbReference type="SUPFAM" id="SSF53474">
    <property type="entry name" value="alpha/beta-Hydrolases"/>
    <property type="match status" value="1"/>
</dbReference>
<feature type="region of interest" description="Disordered" evidence="1">
    <location>
        <begin position="29"/>
        <end position="61"/>
    </location>
</feature>
<dbReference type="InterPro" id="IPR029058">
    <property type="entry name" value="AB_hydrolase_fold"/>
</dbReference>
<organism evidence="3 4">
    <name type="scientific">Lignipirellula cremea</name>
    <dbReference type="NCBI Taxonomy" id="2528010"/>
    <lineage>
        <taxon>Bacteria</taxon>
        <taxon>Pseudomonadati</taxon>
        <taxon>Planctomycetota</taxon>
        <taxon>Planctomycetia</taxon>
        <taxon>Pirellulales</taxon>
        <taxon>Pirellulaceae</taxon>
        <taxon>Lignipirellula</taxon>
    </lineage>
</organism>
<feature type="transmembrane region" description="Helical" evidence="2">
    <location>
        <begin position="241"/>
        <end position="261"/>
    </location>
</feature>
<dbReference type="Pfam" id="PF05990">
    <property type="entry name" value="DUF900"/>
    <property type="match status" value="1"/>
</dbReference>
<evidence type="ECO:0000313" key="3">
    <source>
        <dbReference type="EMBL" id="QDU97189.1"/>
    </source>
</evidence>
<dbReference type="Gene3D" id="3.40.50.1820">
    <property type="entry name" value="alpha/beta hydrolase"/>
    <property type="match status" value="1"/>
</dbReference>
<dbReference type="AlphaFoldDB" id="A0A518DZC6"/>
<dbReference type="InterPro" id="IPR010297">
    <property type="entry name" value="DUF900_hydrolase"/>
</dbReference>
<evidence type="ECO:0000256" key="1">
    <source>
        <dbReference type="SAM" id="MobiDB-lite"/>
    </source>
</evidence>
<evidence type="ECO:0008006" key="5">
    <source>
        <dbReference type="Google" id="ProtNLM"/>
    </source>
</evidence>
<dbReference type="EMBL" id="CP036433">
    <property type="protein sequence ID" value="QDU97189.1"/>
    <property type="molecule type" value="Genomic_DNA"/>
</dbReference>
<dbReference type="KEGG" id="lcre:Pla8534_50340"/>
<dbReference type="PANTHER" id="PTHR36513">
    <property type="entry name" value="ABC TRANSMEMBRANE TYPE-1 DOMAIN-CONTAINING PROTEIN"/>
    <property type="match status" value="1"/>
</dbReference>
<keyword evidence="4" id="KW-1185">Reference proteome</keyword>
<sequence>MRQYSLLVLGLISAASCLGCGQAGERSDMAYGPDDGATTRPQIVEPAGDPGGESPATLQPPAESVVAPPVLFQLDVPPVIGPPLAQPTFDPPAAEPPAAEPPAQAMQSMAMQPRVFSSESPVKPRAAVSAIPFVVGPKSVAPPAPATGAATVAPSAEMQPFLGLPAPPESPVPAETDNGVFTRDENFTSVKVFYGTDRSRYDSDPPRSAASFRLLIAAFALATVTILIASIAMFVRAYRGLLYTGAGLGLAVTLLLAILVLQSPSGNHPAVRPTMEYTGGRGVMQYGECVVTIPLDHRLGQLEAPSVLKMEFAEKEEDHVTLAKVSPVDYEEFRTRLADTVSRSKRREVLVFVHGYNASFADAARRTGQIAYDLQFDGAPIFFSWPSQDTYVGYTVDENNVAWATPHLKKFLLDVARDSGAKMVHLVAHSMGNRALTHALRELALERPGAEPLFDQVVLAAPDVDAEIFTRDLAPEIVKAGKQVTLYASSNDRALMASKVVHGFPRAGDSGELLVLAPGIQTIDVSSVDTSLLGHSYYGSSNSILADLYFLLLKAFPAAQRSWLEPMDREGQAYWVFDKGRAALAIPQIPRMR</sequence>
<feature type="transmembrane region" description="Helical" evidence="2">
    <location>
        <begin position="214"/>
        <end position="234"/>
    </location>
</feature>
<dbReference type="RefSeq" id="WP_145055977.1">
    <property type="nucleotide sequence ID" value="NZ_CP036433.1"/>
</dbReference>
<name>A0A518DZC6_9BACT</name>
<keyword evidence="2" id="KW-0472">Membrane</keyword>
<evidence type="ECO:0000256" key="2">
    <source>
        <dbReference type="SAM" id="Phobius"/>
    </source>
</evidence>
<gene>
    <name evidence="3" type="ORF">Pla8534_50340</name>
</gene>
<feature type="compositionally biased region" description="Pro residues" evidence="1">
    <location>
        <begin position="82"/>
        <end position="100"/>
    </location>
</feature>
<keyword evidence="2" id="KW-1133">Transmembrane helix</keyword>
<reference evidence="3 4" key="1">
    <citation type="submission" date="2019-02" db="EMBL/GenBank/DDBJ databases">
        <title>Deep-cultivation of Planctomycetes and their phenomic and genomic characterization uncovers novel biology.</title>
        <authorList>
            <person name="Wiegand S."/>
            <person name="Jogler M."/>
            <person name="Boedeker C."/>
            <person name="Pinto D."/>
            <person name="Vollmers J."/>
            <person name="Rivas-Marin E."/>
            <person name="Kohn T."/>
            <person name="Peeters S.H."/>
            <person name="Heuer A."/>
            <person name="Rast P."/>
            <person name="Oberbeckmann S."/>
            <person name="Bunk B."/>
            <person name="Jeske O."/>
            <person name="Meyerdierks A."/>
            <person name="Storesund J.E."/>
            <person name="Kallscheuer N."/>
            <person name="Luecker S."/>
            <person name="Lage O.M."/>
            <person name="Pohl T."/>
            <person name="Merkel B.J."/>
            <person name="Hornburger P."/>
            <person name="Mueller R.-W."/>
            <person name="Bruemmer F."/>
            <person name="Labrenz M."/>
            <person name="Spormann A.M."/>
            <person name="Op den Camp H."/>
            <person name="Overmann J."/>
            <person name="Amann R."/>
            <person name="Jetten M.S.M."/>
            <person name="Mascher T."/>
            <person name="Medema M.H."/>
            <person name="Devos D.P."/>
            <person name="Kaster A.-K."/>
            <person name="Ovreas L."/>
            <person name="Rohde M."/>
            <person name="Galperin M.Y."/>
            <person name="Jogler C."/>
        </authorList>
    </citation>
    <scope>NUCLEOTIDE SEQUENCE [LARGE SCALE GENOMIC DNA]</scope>
    <source>
        <strain evidence="3 4">Pla85_3_4</strain>
    </source>
</reference>
<dbReference type="PANTHER" id="PTHR36513:SF1">
    <property type="entry name" value="TRANSMEMBRANE PROTEIN"/>
    <property type="match status" value="1"/>
</dbReference>
<accession>A0A518DZC6</accession>
<keyword evidence="2" id="KW-0812">Transmembrane</keyword>
<proteinExistence type="predicted"/>
<feature type="region of interest" description="Disordered" evidence="1">
    <location>
        <begin position="82"/>
        <end position="101"/>
    </location>
</feature>